<feature type="signal peptide" evidence="1">
    <location>
        <begin position="1"/>
        <end position="21"/>
    </location>
</feature>
<proteinExistence type="predicted"/>
<reference evidence="2" key="1">
    <citation type="submission" date="2021-02" db="EMBL/GenBank/DDBJ databases">
        <title>Metagenome analyses of Stigonema ocellatum DSM 106950, Chlorogloea purpurea SAG 13.99 and Gomphosphaeria aponina DSM 107014.</title>
        <authorList>
            <person name="Marter P."/>
            <person name="Huang S."/>
        </authorList>
    </citation>
    <scope>NUCLEOTIDE SEQUENCE</scope>
    <source>
        <strain evidence="2">JP213</strain>
    </source>
</reference>
<keyword evidence="1" id="KW-0732">Signal</keyword>
<dbReference type="AlphaFoldDB" id="A0A941JMU5"/>
<organism evidence="2 3">
    <name type="scientific">Gomphosphaeria aponina SAG 52.96 = DSM 107014</name>
    <dbReference type="NCBI Taxonomy" id="1521640"/>
    <lineage>
        <taxon>Bacteria</taxon>
        <taxon>Bacillati</taxon>
        <taxon>Cyanobacteriota</taxon>
        <taxon>Cyanophyceae</taxon>
        <taxon>Oscillatoriophycideae</taxon>
        <taxon>Chroococcales</taxon>
        <taxon>Gomphosphaeriaceae</taxon>
        <taxon>Gomphosphaeria</taxon>
    </lineage>
</organism>
<dbReference type="Proteomes" id="UP000767446">
    <property type="component" value="Unassembled WGS sequence"/>
</dbReference>
<sequence length="95" mass="10664">MNLKLLIFTITLALIKITPGAALPPPADLPEEVLRTQIITEGRSPVNGKPLTAAEYAEEVAKLKETSFPPQLNPKIQERIFWLEILKFLRIVTPF</sequence>
<evidence type="ECO:0008006" key="4">
    <source>
        <dbReference type="Google" id="ProtNLM"/>
    </source>
</evidence>
<accession>A0A941JMU5</accession>
<name>A0A941JMU5_9CHRO</name>
<evidence type="ECO:0000313" key="2">
    <source>
        <dbReference type="EMBL" id="MBR8828614.1"/>
    </source>
</evidence>
<gene>
    <name evidence="2" type="ORF">DSM107014_12065</name>
</gene>
<comment type="caution">
    <text evidence="2">The sequence shown here is derived from an EMBL/GenBank/DDBJ whole genome shotgun (WGS) entry which is preliminary data.</text>
</comment>
<feature type="chain" id="PRO_5036748837" description="Glutathione S-transferase" evidence="1">
    <location>
        <begin position="22"/>
        <end position="95"/>
    </location>
</feature>
<evidence type="ECO:0000256" key="1">
    <source>
        <dbReference type="SAM" id="SignalP"/>
    </source>
</evidence>
<dbReference type="EMBL" id="JADQBC010000078">
    <property type="protein sequence ID" value="MBR8828614.1"/>
    <property type="molecule type" value="Genomic_DNA"/>
</dbReference>
<protein>
    <recommendedName>
        <fullName evidence="4">Glutathione S-transferase</fullName>
    </recommendedName>
</protein>
<evidence type="ECO:0000313" key="3">
    <source>
        <dbReference type="Proteomes" id="UP000767446"/>
    </source>
</evidence>